<feature type="domain" description="Peptidase S8/S53" evidence="7">
    <location>
        <begin position="175"/>
        <end position="493"/>
    </location>
</feature>
<dbReference type="PANTHER" id="PTHR43806">
    <property type="entry name" value="PEPTIDASE S8"/>
    <property type="match status" value="1"/>
</dbReference>
<keyword evidence="6" id="KW-0732">Signal</keyword>
<feature type="domain" description="MBTPS1 third" evidence="10">
    <location>
        <begin position="547"/>
        <end position="681"/>
    </location>
</feature>
<protein>
    <recommendedName>
        <fullName evidence="13">Membrane-bound transcription factor site-1 protease</fullName>
    </recommendedName>
</protein>
<dbReference type="InterPro" id="IPR023828">
    <property type="entry name" value="Peptidase_S8_Ser-AS"/>
</dbReference>
<comment type="caution">
    <text evidence="11">The sequence shown here is derived from an EMBL/GenBank/DDBJ whole genome shotgun (WGS) entry which is preliminary data.</text>
</comment>
<feature type="active site" description="Charge relay system" evidence="5">
    <location>
        <position position="247"/>
    </location>
</feature>
<feature type="chain" id="PRO_5044816864" description="Membrane-bound transcription factor site-1 protease" evidence="6">
    <location>
        <begin position="22"/>
        <end position="1201"/>
    </location>
</feature>
<evidence type="ECO:0000256" key="1">
    <source>
        <dbReference type="ARBA" id="ARBA00011073"/>
    </source>
</evidence>
<feature type="signal peptide" evidence="6">
    <location>
        <begin position="1"/>
        <end position="21"/>
    </location>
</feature>
<dbReference type="Proteomes" id="UP001189180">
    <property type="component" value="Unassembled WGS sequence"/>
</dbReference>
<dbReference type="InterPro" id="IPR000209">
    <property type="entry name" value="Peptidase_S8/S53_dom"/>
</dbReference>
<evidence type="ECO:0000256" key="4">
    <source>
        <dbReference type="ARBA" id="ARBA00022825"/>
    </source>
</evidence>
<keyword evidence="4 5" id="KW-0720">Serine protease</keyword>
<evidence type="ECO:0000256" key="3">
    <source>
        <dbReference type="ARBA" id="ARBA00022801"/>
    </source>
</evidence>
<dbReference type="PROSITE" id="PS00138">
    <property type="entry name" value="SUBTILASE_SER"/>
    <property type="match status" value="1"/>
</dbReference>
<comment type="similarity">
    <text evidence="1 5">Belongs to the peptidase S8 family.</text>
</comment>
<dbReference type="Pfam" id="PF23001">
    <property type="entry name" value="MBTP1_N"/>
    <property type="match status" value="1"/>
</dbReference>
<feature type="domain" description="Membrane-bound transcription factor site-1 protease-like N-terminal" evidence="8">
    <location>
        <begin position="34"/>
        <end position="115"/>
    </location>
</feature>
<feature type="domain" description="MBTPS1 fourth" evidence="9">
    <location>
        <begin position="682"/>
        <end position="850"/>
    </location>
</feature>
<feature type="active site" description="Charge relay system" evidence="5">
    <location>
        <position position="440"/>
    </location>
</feature>
<reference evidence="11 12" key="1">
    <citation type="submission" date="2024-08" db="EMBL/GenBank/DDBJ databases">
        <authorList>
            <person name="Paterson S."/>
        </authorList>
    </citation>
    <scope>NUCLEOTIDE SEQUENCE [LARGE SCALE GENOMIC DNA]</scope>
</reference>
<name>A0ABC9HG90_FASHE</name>
<dbReference type="PRINTS" id="PR00723">
    <property type="entry name" value="SUBTILISIN"/>
</dbReference>
<dbReference type="InterPro" id="IPR022398">
    <property type="entry name" value="Peptidase_S8_His-AS"/>
</dbReference>
<dbReference type="PANTHER" id="PTHR43806:SF7">
    <property type="entry name" value="MEMBRANE-BOUND TRANSCRIPTION FACTOR SITE-1 PROTEASE"/>
    <property type="match status" value="1"/>
</dbReference>
<dbReference type="InterPro" id="IPR015500">
    <property type="entry name" value="Peptidase_S8_subtilisin-rel"/>
</dbReference>
<organism evidence="11 12">
    <name type="scientific">Fasciola hepatica</name>
    <name type="common">Liver fluke</name>
    <dbReference type="NCBI Taxonomy" id="6192"/>
    <lineage>
        <taxon>Eukaryota</taxon>
        <taxon>Metazoa</taxon>
        <taxon>Spiralia</taxon>
        <taxon>Lophotrochozoa</taxon>
        <taxon>Platyhelminthes</taxon>
        <taxon>Trematoda</taxon>
        <taxon>Digenea</taxon>
        <taxon>Plagiorchiida</taxon>
        <taxon>Echinostomata</taxon>
        <taxon>Echinostomatoidea</taxon>
        <taxon>Fasciolidae</taxon>
        <taxon>Fasciola</taxon>
    </lineage>
</organism>
<dbReference type="GO" id="GO:0006508">
    <property type="term" value="P:proteolysis"/>
    <property type="evidence" value="ECO:0007669"/>
    <property type="project" value="UniProtKB-KW"/>
</dbReference>
<dbReference type="EMBL" id="CANUEZ050000195">
    <property type="protein sequence ID" value="CAM0512156.1"/>
    <property type="molecule type" value="Genomic_DNA"/>
</dbReference>
<dbReference type="SUPFAM" id="SSF52743">
    <property type="entry name" value="Subtilisin-like"/>
    <property type="match status" value="1"/>
</dbReference>
<feature type="domain" description="MBTPS1 fourth" evidence="9">
    <location>
        <begin position="958"/>
        <end position="996"/>
    </location>
</feature>
<dbReference type="InterPro" id="IPR057032">
    <property type="entry name" value="MBTPS1_4th"/>
</dbReference>
<dbReference type="Pfam" id="PF00082">
    <property type="entry name" value="Peptidase_S8"/>
    <property type="match status" value="1"/>
</dbReference>
<dbReference type="InterPro" id="IPR057060">
    <property type="entry name" value="MBTPS1_3rd"/>
</dbReference>
<sequence>MIWLPCLLLIFVRIFTHPSSCTSSYSSRFFATTLDDEFIITYQRWYIPEYREKLISSVLRTWYLNHSILYRGYFSRNPSDFDVIKLHNLTLVNTGDFVKRFLERSSTIKHISCQKRLTRTIQAFKSSKSAAVNRNLKVFGKRWRSPTSGTVPLHKSKQPWKLLEAEKIWSMNICGSGVRVGIFDTGLAPTKNHPHFHRARIRERTDWTRSEDRDYLLRANVALGRDENPSNSLPDDDQDEAIDGHGHGTFVAGVIAATSFASRSSVLESLFSGRRGRPIGSNPWNDCPPPGLAPQADLYIFRVFTDTQVSYTSWFLDAFNYAISRGLHVINLSVGGPDFLDQPFVDKVWELSSNGILLVSAIGNDGPLFGTLNNPADQMDVLGVGGVDATGRIARFSSRGMTTWAIPFGYGQVKPDVVTFSTGVISSAIDGKCRTLSGTSVASPVVTGAVALLIDAALQQNAALANTEAGSDHRPVQVPINPASVKQALIAGATRLSQVRVFGTKFPRWPDDEDMDTSSMFEQGAGLVDLVKSLLTMQRMKPQVSLSPSYLDLTECPYMWPYCSQPMYHGMQAIVINVTVLNSMDVVGWIKQPIIYRPFTQRNGHRLRVRFTHSERLWPWVGYLAVHLDVESNADETVPSNRFSGTAEGLITLTVESSDSSTGATLSQNLTLSIRANIVPTPDRSRRILFDQFHSLRYPSGYIPRDDLTRKSEPLDWLGDHMHTNLRDLYTHLRKGNYFVEILTSPYTCFDANQYGALLVIDPEEEFFPKEVEKLVSDVTQKGLSLIVFAEWYNTSLIEALQFYDTNTKRLWIPETGGSNLPALNDLLRPFEIELGDMVYAGQYTVGRRKRYAEQRAYPTLHKVAAEMQSRFCAPVFLQKRQCLFDFSSLSTPEYITYYGSWVLARSPKNWDSLEKSGATYKVNNIPHVDQSEGVWRLEATPTDPSPAILGLWTPVTASTQIGRVVVYGDADCLTSTHVTENCFWLLDAALQFTNSRLGHIPSPLAEHVSVPGNELDPLSNRPSRPPGSLLHRISNVLRNDQPHKEFNGVLPREAYREIPNCPTLPSSQIQPMNTTKDFHRSLFQSQPLLLYSDLPRFVQPKPYHFDEGCHAGPLPSYLALPGVRGGQRRRRFLLATDIFHLLRDSLFEPVAALTLCGFQRDLVDNLKPPGDLIAAGSGVGAGYHITKRQLEQFSPTCEPP</sequence>
<keyword evidence="3 5" id="KW-0378">Hydrolase</keyword>
<dbReference type="PROSITE" id="PS00137">
    <property type="entry name" value="SUBTILASE_HIS"/>
    <property type="match status" value="1"/>
</dbReference>
<evidence type="ECO:0000259" key="10">
    <source>
        <dbReference type="Pfam" id="PF23094"/>
    </source>
</evidence>
<dbReference type="Gene3D" id="3.40.50.200">
    <property type="entry name" value="Peptidase S8/S53 domain"/>
    <property type="match status" value="1"/>
</dbReference>
<evidence type="ECO:0000256" key="6">
    <source>
        <dbReference type="SAM" id="SignalP"/>
    </source>
</evidence>
<dbReference type="AlphaFoldDB" id="A0ABC9HG90"/>
<evidence type="ECO:0000313" key="11">
    <source>
        <dbReference type="EMBL" id="CAM0512156.1"/>
    </source>
</evidence>
<evidence type="ECO:0000256" key="2">
    <source>
        <dbReference type="ARBA" id="ARBA00022670"/>
    </source>
</evidence>
<dbReference type="InterPro" id="IPR050131">
    <property type="entry name" value="Peptidase_S8_subtilisin-like"/>
</dbReference>
<evidence type="ECO:0000259" key="8">
    <source>
        <dbReference type="Pfam" id="PF23001"/>
    </source>
</evidence>
<feature type="active site" description="Charge relay system" evidence="5">
    <location>
        <position position="184"/>
    </location>
</feature>
<dbReference type="InterPro" id="IPR036852">
    <property type="entry name" value="Peptidase_S8/S53_dom_sf"/>
</dbReference>
<evidence type="ECO:0000313" key="12">
    <source>
        <dbReference type="Proteomes" id="UP001189180"/>
    </source>
</evidence>
<dbReference type="PROSITE" id="PS51892">
    <property type="entry name" value="SUBTILASE"/>
    <property type="match status" value="1"/>
</dbReference>
<evidence type="ECO:0000259" key="7">
    <source>
        <dbReference type="Pfam" id="PF00082"/>
    </source>
</evidence>
<proteinExistence type="inferred from homology"/>
<keyword evidence="2 5" id="KW-0645">Protease</keyword>
<dbReference type="Pfam" id="PF23094">
    <property type="entry name" value="MBTPS1_3rd"/>
    <property type="match status" value="1"/>
</dbReference>
<keyword evidence="12" id="KW-1185">Reference proteome</keyword>
<gene>
    <name evidence="11" type="ORF">FHB240107_LOCUS4547</name>
</gene>
<dbReference type="InterPro" id="IPR055143">
    <property type="entry name" value="MBTP1_N"/>
</dbReference>
<evidence type="ECO:0000259" key="9">
    <source>
        <dbReference type="Pfam" id="PF23090"/>
    </source>
</evidence>
<dbReference type="GO" id="GO:0004252">
    <property type="term" value="F:serine-type endopeptidase activity"/>
    <property type="evidence" value="ECO:0007669"/>
    <property type="project" value="UniProtKB-UniRule"/>
</dbReference>
<evidence type="ECO:0008006" key="13">
    <source>
        <dbReference type="Google" id="ProtNLM"/>
    </source>
</evidence>
<dbReference type="Pfam" id="PF23090">
    <property type="entry name" value="MBTPS1_4th"/>
    <property type="match status" value="2"/>
</dbReference>
<accession>A0ABC9HG90</accession>
<evidence type="ECO:0000256" key="5">
    <source>
        <dbReference type="PROSITE-ProRule" id="PRU01240"/>
    </source>
</evidence>